<evidence type="ECO:0000256" key="2">
    <source>
        <dbReference type="ARBA" id="ARBA00022723"/>
    </source>
</evidence>
<dbReference type="AlphaFoldDB" id="A0A514E924"/>
<keyword evidence="3" id="KW-0378">Hydrolase</keyword>
<evidence type="ECO:0000256" key="3">
    <source>
        <dbReference type="ARBA" id="ARBA00022801"/>
    </source>
</evidence>
<organism evidence="7 8">
    <name type="scientific">Xanthomonas cerealis pv. cerealis</name>
    <dbReference type="NCBI Taxonomy" id="152263"/>
    <lineage>
        <taxon>Bacteria</taxon>
        <taxon>Pseudomonadati</taxon>
        <taxon>Pseudomonadota</taxon>
        <taxon>Gammaproteobacteria</taxon>
        <taxon>Lysobacterales</taxon>
        <taxon>Lysobacteraceae</taxon>
        <taxon>Xanthomonas</taxon>
        <taxon>Xanthomonas translucens group</taxon>
        <taxon>Xanthomonas cerealis</taxon>
    </lineage>
</organism>
<protein>
    <recommendedName>
        <fullName evidence="6">JAB domain-containing protein</fullName>
    </recommendedName>
</protein>
<evidence type="ECO:0000313" key="7">
    <source>
        <dbReference type="EMBL" id="QDI02538.1"/>
    </source>
</evidence>
<evidence type="ECO:0000256" key="1">
    <source>
        <dbReference type="ARBA" id="ARBA00022670"/>
    </source>
</evidence>
<sequence>MPFMSAWGTFDRQTLVHFSERTLAVFQDHTQRDATDAEAGGLLLGTVHGNHMLIEQATTPTKWDKRFRTLFERMPFGHQAIALARWNASKGTVRYLGEWHTHPEDNPQPSGLDRSEWNRLAGLRQDGRPMLAVIVGRRDLYVELAPQKGLGPKLLGIE</sequence>
<dbReference type="SUPFAM" id="SSF102712">
    <property type="entry name" value="JAB1/MPN domain"/>
    <property type="match status" value="1"/>
</dbReference>
<evidence type="ECO:0000313" key="8">
    <source>
        <dbReference type="Proteomes" id="UP000319349"/>
    </source>
</evidence>
<dbReference type="GO" id="GO:0008237">
    <property type="term" value="F:metallopeptidase activity"/>
    <property type="evidence" value="ECO:0007669"/>
    <property type="project" value="UniProtKB-KW"/>
</dbReference>
<dbReference type="GO" id="GO:0006508">
    <property type="term" value="P:proteolysis"/>
    <property type="evidence" value="ECO:0007669"/>
    <property type="project" value="UniProtKB-KW"/>
</dbReference>
<keyword evidence="4" id="KW-0862">Zinc</keyword>
<accession>A0A514E924</accession>
<dbReference type="InterPro" id="IPR028090">
    <property type="entry name" value="JAB_dom_prok"/>
</dbReference>
<dbReference type="EMBL" id="CP038228">
    <property type="protein sequence ID" value="QDI02538.1"/>
    <property type="molecule type" value="Genomic_DNA"/>
</dbReference>
<dbReference type="GO" id="GO:0046872">
    <property type="term" value="F:metal ion binding"/>
    <property type="evidence" value="ECO:0007669"/>
    <property type="project" value="UniProtKB-KW"/>
</dbReference>
<keyword evidence="5" id="KW-0482">Metalloprotease</keyword>
<evidence type="ECO:0000256" key="4">
    <source>
        <dbReference type="ARBA" id="ARBA00022833"/>
    </source>
</evidence>
<keyword evidence="8" id="KW-1185">Reference proteome</keyword>
<reference evidence="7 8" key="1">
    <citation type="submission" date="2019-03" db="EMBL/GenBank/DDBJ databases">
        <title>Tal1 in Xanthomonas translucens pv. cerealis Contributes to Virulence in Bacterial Leaf Streak of Wheat.</title>
        <authorList>
            <person name="Shah S.M.A."/>
            <person name="Haq F."/>
            <person name="Ma W."/>
            <person name="Xu X."/>
            <person name="Wang S."/>
            <person name="Xu Z."/>
            <person name="Zou L."/>
            <person name="Zhu B."/>
            <person name="Chen G."/>
        </authorList>
    </citation>
    <scope>NUCLEOTIDE SEQUENCE [LARGE SCALE GENOMIC DNA]</scope>
    <source>
        <strain evidence="7 8">01</strain>
    </source>
</reference>
<evidence type="ECO:0000256" key="5">
    <source>
        <dbReference type="ARBA" id="ARBA00023049"/>
    </source>
</evidence>
<gene>
    <name evidence="7" type="ORF">E4A48_01415</name>
</gene>
<feature type="domain" description="JAB" evidence="6">
    <location>
        <begin position="22"/>
        <end position="137"/>
    </location>
</feature>
<keyword evidence="1" id="KW-0645">Protease</keyword>
<name>A0A514E924_9XANT</name>
<dbReference type="Gene3D" id="3.40.140.10">
    <property type="entry name" value="Cytidine Deaminase, domain 2"/>
    <property type="match status" value="1"/>
</dbReference>
<evidence type="ECO:0000259" key="6">
    <source>
        <dbReference type="Pfam" id="PF14464"/>
    </source>
</evidence>
<proteinExistence type="predicted"/>
<keyword evidence="2" id="KW-0479">Metal-binding</keyword>
<dbReference type="Proteomes" id="UP000319349">
    <property type="component" value="Chromosome"/>
</dbReference>
<dbReference type="Pfam" id="PF14464">
    <property type="entry name" value="Prok-JAB"/>
    <property type="match status" value="1"/>
</dbReference>